<evidence type="ECO:0000313" key="4">
    <source>
        <dbReference type="EMBL" id="TXB66635.1"/>
    </source>
</evidence>
<dbReference type="InterPro" id="IPR016035">
    <property type="entry name" value="Acyl_Trfase/lysoPLipase"/>
</dbReference>
<feature type="transmembrane region" description="Helical" evidence="2">
    <location>
        <begin position="286"/>
        <end position="305"/>
    </location>
</feature>
<dbReference type="EMBL" id="VOOS01000001">
    <property type="protein sequence ID" value="TXB66635.1"/>
    <property type="molecule type" value="Genomic_DNA"/>
</dbReference>
<dbReference type="InterPro" id="IPR002641">
    <property type="entry name" value="PNPLA_dom"/>
</dbReference>
<feature type="domain" description="PNPLA" evidence="3">
    <location>
        <begin position="375"/>
        <end position="611"/>
    </location>
</feature>
<dbReference type="AlphaFoldDB" id="A0A5C6RXC0"/>
<keyword evidence="5" id="KW-1185">Reference proteome</keyword>
<sequence>MFRKLFYFLPTQLFLISIKRNHFVLLFWIILFGIVGENLFVKYGIPYLFLAPEYLNEVSVWSYFIMGFSIGGFVMAFNVTGYIINSNKFPFIATLKYPFLKYCINNSLLPLLFIIYFCFKIAYFLHTKELYSNSEITIFIIGLLGGYISFVFFSLTYFFSTNKNIFKILGIKEDNEPNNVSSFLLKEKGWFRFFKKSKKWHVEYYLHNPFKTKNARDISHYDTEMLKSVFKQNKINASIFEITVFLTLIGLGFLSENPIFIIPAGASVVLFFTTILILFSAMHTWLQGWTGFTFIVLFIIVNLLSKYQTFSYTNMAYGLNYTTQKAEYSIKTINDLKNNNKNFNTDYYNELKILENWKSKNNQAAKPKLIYINTSGGGSRASLWTFFTLQQLDSLFNNKVFKQSHLITGSSGGMIGAAYYRELYLLNQHNNLKPDITNRIYINNMAKDLLNPIAFYMATNDFFIRTKKYNYNGNNYTKDRGYAFEKQLLINTENILDKKLLDYKSPEVNAQIPIMIFSPTIINDGRRLLISAQHISYLNNNNPNNNTFSQPIAENIEFSRLFKNQDAANLKFTSALRMSATFPYIMPNVSLPSEPQIDVLDAGMRDNYGALSTFKHIHTFKNWINDNTSGVIVITIRDKSKDKLIENNPLKSIIESANSPIGSLYGNLFQIQDYNLDDMLQYLSADLSHPIDVIDFELESNNNQISLSWHLTKKEKTNVLNSIHSKNNQKSIVRLAKLLEE</sequence>
<comment type="caution">
    <text evidence="4">The sequence shown here is derived from an EMBL/GenBank/DDBJ whole genome shotgun (WGS) entry which is preliminary data.</text>
</comment>
<evidence type="ECO:0000256" key="2">
    <source>
        <dbReference type="SAM" id="Phobius"/>
    </source>
</evidence>
<dbReference type="RefSeq" id="WP_147097450.1">
    <property type="nucleotide sequence ID" value="NZ_VOOS01000001.1"/>
</dbReference>
<feature type="transmembrane region" description="Helical" evidence="2">
    <location>
        <begin position="61"/>
        <end position="84"/>
    </location>
</feature>
<dbReference type="Pfam" id="PF01734">
    <property type="entry name" value="Patatin"/>
    <property type="match status" value="1"/>
</dbReference>
<dbReference type="Gene3D" id="3.40.1090.10">
    <property type="entry name" value="Cytosolic phospholipase A2 catalytic domain"/>
    <property type="match status" value="1"/>
</dbReference>
<dbReference type="OrthoDB" id="1488930at2"/>
<proteinExistence type="predicted"/>
<gene>
    <name evidence="4" type="ORF">FRY74_00180</name>
</gene>
<reference evidence="4 5" key="1">
    <citation type="submission" date="2019-08" db="EMBL/GenBank/DDBJ databases">
        <title>Genome of Vicingus serpentipes NCIMB 15042.</title>
        <authorList>
            <person name="Bowman J.P."/>
        </authorList>
    </citation>
    <scope>NUCLEOTIDE SEQUENCE [LARGE SCALE GENOMIC DNA]</scope>
    <source>
        <strain evidence="4 5">NCIMB 15042</strain>
    </source>
</reference>
<feature type="transmembrane region" description="Helical" evidence="2">
    <location>
        <begin position="235"/>
        <end position="254"/>
    </location>
</feature>
<feature type="transmembrane region" description="Helical" evidence="2">
    <location>
        <begin position="260"/>
        <end position="279"/>
    </location>
</feature>
<evidence type="ECO:0000313" key="5">
    <source>
        <dbReference type="Proteomes" id="UP000321721"/>
    </source>
</evidence>
<accession>A0A5C6RXC0</accession>
<name>A0A5C6RXC0_9FLAO</name>
<keyword evidence="2" id="KW-0812">Transmembrane</keyword>
<dbReference type="SUPFAM" id="SSF52151">
    <property type="entry name" value="FabD/lysophospholipase-like"/>
    <property type="match status" value="1"/>
</dbReference>
<evidence type="ECO:0000256" key="1">
    <source>
        <dbReference type="ARBA" id="ARBA00023098"/>
    </source>
</evidence>
<dbReference type="GO" id="GO:0006629">
    <property type="term" value="P:lipid metabolic process"/>
    <property type="evidence" value="ECO:0007669"/>
    <property type="project" value="UniProtKB-KW"/>
</dbReference>
<feature type="transmembrane region" description="Helical" evidence="2">
    <location>
        <begin position="104"/>
        <end position="124"/>
    </location>
</feature>
<organism evidence="4 5">
    <name type="scientific">Vicingus serpentipes</name>
    <dbReference type="NCBI Taxonomy" id="1926625"/>
    <lineage>
        <taxon>Bacteria</taxon>
        <taxon>Pseudomonadati</taxon>
        <taxon>Bacteroidota</taxon>
        <taxon>Flavobacteriia</taxon>
        <taxon>Flavobacteriales</taxon>
        <taxon>Vicingaceae</taxon>
        <taxon>Vicingus</taxon>
    </lineage>
</organism>
<feature type="transmembrane region" description="Helical" evidence="2">
    <location>
        <begin position="136"/>
        <end position="159"/>
    </location>
</feature>
<keyword evidence="2" id="KW-1133">Transmembrane helix</keyword>
<dbReference type="Proteomes" id="UP000321721">
    <property type="component" value="Unassembled WGS sequence"/>
</dbReference>
<protein>
    <submittedName>
        <fullName evidence="4">Patatin-like phospholipase family protein</fullName>
    </submittedName>
</protein>
<keyword evidence="1" id="KW-0443">Lipid metabolism</keyword>
<feature type="transmembrane region" description="Helical" evidence="2">
    <location>
        <begin position="21"/>
        <end position="41"/>
    </location>
</feature>
<evidence type="ECO:0000259" key="3">
    <source>
        <dbReference type="Pfam" id="PF01734"/>
    </source>
</evidence>
<keyword evidence="2" id="KW-0472">Membrane</keyword>